<accession>A0A518B172</accession>
<reference evidence="6 7" key="1">
    <citation type="submission" date="2019-02" db="EMBL/GenBank/DDBJ databases">
        <title>Deep-cultivation of Planctomycetes and their phenomic and genomic characterization uncovers novel biology.</title>
        <authorList>
            <person name="Wiegand S."/>
            <person name="Jogler M."/>
            <person name="Boedeker C."/>
            <person name="Pinto D."/>
            <person name="Vollmers J."/>
            <person name="Rivas-Marin E."/>
            <person name="Kohn T."/>
            <person name="Peeters S.H."/>
            <person name="Heuer A."/>
            <person name="Rast P."/>
            <person name="Oberbeckmann S."/>
            <person name="Bunk B."/>
            <person name="Jeske O."/>
            <person name="Meyerdierks A."/>
            <person name="Storesund J.E."/>
            <person name="Kallscheuer N."/>
            <person name="Luecker S."/>
            <person name="Lage O.M."/>
            <person name="Pohl T."/>
            <person name="Merkel B.J."/>
            <person name="Hornburger P."/>
            <person name="Mueller R.-W."/>
            <person name="Bruemmer F."/>
            <person name="Labrenz M."/>
            <person name="Spormann A.M."/>
            <person name="Op den Camp H."/>
            <person name="Overmann J."/>
            <person name="Amann R."/>
            <person name="Jetten M.S.M."/>
            <person name="Mascher T."/>
            <person name="Medema M.H."/>
            <person name="Devos D.P."/>
            <person name="Kaster A.-K."/>
            <person name="Ovreas L."/>
            <person name="Rohde M."/>
            <person name="Galperin M.Y."/>
            <person name="Jogler C."/>
        </authorList>
    </citation>
    <scope>NUCLEOTIDE SEQUENCE [LARGE SCALE GENOMIC DNA]</scope>
    <source>
        <strain evidence="6 7">Pan216</strain>
    </source>
</reference>
<organism evidence="6 7">
    <name type="scientific">Kolteria novifilia</name>
    <dbReference type="NCBI Taxonomy" id="2527975"/>
    <lineage>
        <taxon>Bacteria</taxon>
        <taxon>Pseudomonadati</taxon>
        <taxon>Planctomycetota</taxon>
        <taxon>Planctomycetia</taxon>
        <taxon>Kolteriales</taxon>
        <taxon>Kolteriaceae</taxon>
        <taxon>Kolteria</taxon>
    </lineage>
</organism>
<protein>
    <submittedName>
        <fullName evidence="6">Serine/threonine-protein kinase pkn1</fullName>
        <ecNumber evidence="6">2.7.11.1</ecNumber>
    </submittedName>
</protein>
<evidence type="ECO:0000256" key="4">
    <source>
        <dbReference type="SAM" id="MobiDB-lite"/>
    </source>
</evidence>
<feature type="region of interest" description="Disordered" evidence="4">
    <location>
        <begin position="335"/>
        <end position="378"/>
    </location>
</feature>
<dbReference type="GO" id="GO:0120147">
    <property type="term" value="F:formylglycine-generating oxidase activity"/>
    <property type="evidence" value="ECO:0007669"/>
    <property type="project" value="TreeGrafter"/>
</dbReference>
<dbReference type="InterPro" id="IPR016187">
    <property type="entry name" value="CTDL_fold"/>
</dbReference>
<dbReference type="Gene3D" id="3.90.1580.10">
    <property type="entry name" value="paralog of FGE (formylglycine-generating enzyme)"/>
    <property type="match status" value="1"/>
</dbReference>
<dbReference type="InterPro" id="IPR017441">
    <property type="entry name" value="Protein_kinase_ATP_BS"/>
</dbReference>
<proteinExistence type="predicted"/>
<dbReference type="SMART" id="SM00220">
    <property type="entry name" value="S_TKc"/>
    <property type="match status" value="1"/>
</dbReference>
<dbReference type="EC" id="2.7.11.1" evidence="6"/>
<dbReference type="SUPFAM" id="SSF56112">
    <property type="entry name" value="Protein kinase-like (PK-like)"/>
    <property type="match status" value="1"/>
</dbReference>
<dbReference type="Proteomes" id="UP000317093">
    <property type="component" value="Chromosome"/>
</dbReference>
<evidence type="ECO:0000256" key="3">
    <source>
        <dbReference type="PROSITE-ProRule" id="PRU10141"/>
    </source>
</evidence>
<dbReference type="InterPro" id="IPR005532">
    <property type="entry name" value="SUMF_dom"/>
</dbReference>
<dbReference type="PROSITE" id="PS00107">
    <property type="entry name" value="PROTEIN_KINASE_ATP"/>
    <property type="match status" value="1"/>
</dbReference>
<dbReference type="GO" id="GO:0004674">
    <property type="term" value="F:protein serine/threonine kinase activity"/>
    <property type="evidence" value="ECO:0007669"/>
    <property type="project" value="UniProtKB-EC"/>
</dbReference>
<dbReference type="PROSITE" id="PS50011">
    <property type="entry name" value="PROTEIN_KINASE_DOM"/>
    <property type="match status" value="1"/>
</dbReference>
<keyword evidence="6" id="KW-0808">Transferase</keyword>
<evidence type="ECO:0000256" key="2">
    <source>
        <dbReference type="ARBA" id="ARBA00022840"/>
    </source>
</evidence>
<evidence type="ECO:0000256" key="1">
    <source>
        <dbReference type="ARBA" id="ARBA00022741"/>
    </source>
</evidence>
<dbReference type="InterPro" id="IPR000719">
    <property type="entry name" value="Prot_kinase_dom"/>
</dbReference>
<dbReference type="InterPro" id="IPR011009">
    <property type="entry name" value="Kinase-like_dom_sf"/>
</dbReference>
<feature type="binding site" evidence="3">
    <location>
        <position position="43"/>
    </location>
    <ligand>
        <name>ATP</name>
        <dbReference type="ChEBI" id="CHEBI:30616"/>
    </ligand>
</feature>
<dbReference type="PROSITE" id="PS00108">
    <property type="entry name" value="PROTEIN_KINASE_ST"/>
    <property type="match status" value="1"/>
</dbReference>
<keyword evidence="2 3" id="KW-0067">ATP-binding</keyword>
<dbReference type="SUPFAM" id="SSF56436">
    <property type="entry name" value="C-type lectin-like"/>
    <property type="match status" value="1"/>
</dbReference>
<dbReference type="OrthoDB" id="9812426at2"/>
<dbReference type="InterPro" id="IPR008271">
    <property type="entry name" value="Ser/Thr_kinase_AS"/>
</dbReference>
<dbReference type="PANTHER" id="PTHR23150">
    <property type="entry name" value="SULFATASE MODIFYING FACTOR 1, 2"/>
    <property type="match status" value="1"/>
</dbReference>
<keyword evidence="6" id="KW-0418">Kinase</keyword>
<dbReference type="InterPro" id="IPR051043">
    <property type="entry name" value="Sulfatase_Mod_Factor_Kinase"/>
</dbReference>
<dbReference type="GO" id="GO:0005524">
    <property type="term" value="F:ATP binding"/>
    <property type="evidence" value="ECO:0007669"/>
    <property type="project" value="UniProtKB-UniRule"/>
</dbReference>
<dbReference type="Pfam" id="PF00069">
    <property type="entry name" value="Pkinase"/>
    <property type="match status" value="1"/>
</dbReference>
<feature type="domain" description="Protein kinase" evidence="5">
    <location>
        <begin position="15"/>
        <end position="271"/>
    </location>
</feature>
<dbReference type="Gene3D" id="1.10.510.10">
    <property type="entry name" value="Transferase(Phosphotransferase) domain 1"/>
    <property type="match status" value="1"/>
</dbReference>
<gene>
    <name evidence="6" type="primary">pkn1_1</name>
    <name evidence="6" type="ORF">Pan216_15560</name>
</gene>
<dbReference type="KEGG" id="knv:Pan216_15560"/>
<dbReference type="EMBL" id="CP036279">
    <property type="protein sequence ID" value="QDU60707.1"/>
    <property type="molecule type" value="Genomic_DNA"/>
</dbReference>
<sequence>MPLRVDVGTEPIPGYRLLTFLGEGGFGQIWKAEAPGGVEVALKFIRTTDKKAETELRALNVIRNIRHPHLLEMHFAVHVEDRLIIATSLCDRSLSDRFEECLAAEMPGIPREELLRYMRESAIALDFLNESRHEVEPGRTIGIQHRDIKPQNIFLVGGSVKVADFGLAKALHSGAGSHSGAMTPWYTPPETFHYSIASTSDQYSLAVMHYQLRCGELPFRGNVQQYVMASLTEDPVLTALPEKERDVIARALSKEPADRWPSCESFVEALTRAIAIDDESGLMPHLAQPASNQRAEPPDEEVNSVRTLGRDALHPYIDIESFLLASKETGEERRRVRASRLASTSQPVPLFEHGSDSSRDCPWNPGADSDREPPLFNPLGVSGPVMKVRREVITNTVGMKLALIPAGSFSMGSNSGPDGEKPVHQVHISQPFYLGKTAVTQGQWTAVMGTEPWKGEKYGEYVREGADYPATYVSWEDAMEFCRRLSARDARVYRLPTEAQWEYACRGGTTTEYAFGDSASDLSAYAWFRDNTWGIGEGYAHPVGQKKANGFGLYDMHGNVWEWCADWYGESFYTASPTSDPSGPPKGLIRVNRGGSWSNSAWDCRCADRYGNSPGYRLFYLGFRVASPAGTE</sequence>
<dbReference type="InterPro" id="IPR042095">
    <property type="entry name" value="SUMF_sf"/>
</dbReference>
<evidence type="ECO:0000313" key="6">
    <source>
        <dbReference type="EMBL" id="QDU60707.1"/>
    </source>
</evidence>
<dbReference type="PANTHER" id="PTHR23150:SF19">
    <property type="entry name" value="FORMYLGLYCINE-GENERATING ENZYME"/>
    <property type="match status" value="1"/>
</dbReference>
<keyword evidence="7" id="KW-1185">Reference proteome</keyword>
<dbReference type="AlphaFoldDB" id="A0A518B172"/>
<keyword evidence="1 3" id="KW-0547">Nucleotide-binding</keyword>
<name>A0A518B172_9BACT</name>
<dbReference type="CDD" id="cd14014">
    <property type="entry name" value="STKc_PknB_like"/>
    <property type="match status" value="1"/>
</dbReference>
<evidence type="ECO:0000259" key="5">
    <source>
        <dbReference type="PROSITE" id="PS50011"/>
    </source>
</evidence>
<dbReference type="Pfam" id="PF03781">
    <property type="entry name" value="FGE-sulfatase"/>
    <property type="match status" value="1"/>
</dbReference>
<dbReference type="RefSeq" id="WP_145256973.1">
    <property type="nucleotide sequence ID" value="NZ_CP036279.1"/>
</dbReference>
<evidence type="ECO:0000313" key="7">
    <source>
        <dbReference type="Proteomes" id="UP000317093"/>
    </source>
</evidence>